<dbReference type="InterPro" id="IPR014756">
    <property type="entry name" value="Ig_E-set"/>
</dbReference>
<comment type="subunit">
    <text evidence="2">Interacts with hulA.</text>
</comment>
<dbReference type="AlphaFoldDB" id="A0A4U0XAD6"/>
<comment type="similarity">
    <text evidence="1">Belongs to the arrestin family.</text>
</comment>
<evidence type="ECO:0000313" key="5">
    <source>
        <dbReference type="EMBL" id="TKA73622.1"/>
    </source>
</evidence>
<dbReference type="Pfam" id="PF02752">
    <property type="entry name" value="Arrestin_C"/>
    <property type="match status" value="1"/>
</dbReference>
<evidence type="ECO:0000256" key="3">
    <source>
        <dbReference type="SAM" id="MobiDB-lite"/>
    </source>
</evidence>
<dbReference type="GO" id="GO:0005886">
    <property type="term" value="C:plasma membrane"/>
    <property type="evidence" value="ECO:0007669"/>
    <property type="project" value="TreeGrafter"/>
</dbReference>
<dbReference type="InterPro" id="IPR011022">
    <property type="entry name" value="Arrestin_C-like"/>
</dbReference>
<feature type="region of interest" description="Disordered" evidence="3">
    <location>
        <begin position="483"/>
        <end position="549"/>
    </location>
</feature>
<proteinExistence type="inferred from homology"/>
<feature type="compositionally biased region" description="Polar residues" evidence="3">
    <location>
        <begin position="516"/>
        <end position="531"/>
    </location>
</feature>
<dbReference type="GO" id="GO:0070086">
    <property type="term" value="P:ubiquitin-dependent endocytosis"/>
    <property type="evidence" value="ECO:0007669"/>
    <property type="project" value="TreeGrafter"/>
</dbReference>
<reference evidence="5 6" key="1">
    <citation type="submission" date="2017-03" db="EMBL/GenBank/DDBJ databases">
        <title>Genomes of endolithic fungi from Antarctica.</title>
        <authorList>
            <person name="Coleine C."/>
            <person name="Masonjones S."/>
            <person name="Stajich J.E."/>
        </authorList>
    </citation>
    <scope>NUCLEOTIDE SEQUENCE [LARGE SCALE GENOMIC DNA]</scope>
    <source>
        <strain evidence="5 6">CCFEE 5187</strain>
    </source>
</reference>
<accession>A0A4U0XAD6</accession>
<dbReference type="Pfam" id="PF00339">
    <property type="entry name" value="Arrestin_N"/>
    <property type="match status" value="1"/>
</dbReference>
<keyword evidence="6" id="KW-1185">Reference proteome</keyword>
<gene>
    <name evidence="5" type="ORF">B0A49_02754</name>
</gene>
<dbReference type="SUPFAM" id="SSF81296">
    <property type="entry name" value="E set domains"/>
    <property type="match status" value="1"/>
</dbReference>
<dbReference type="SMART" id="SM01017">
    <property type="entry name" value="Arrestin_C"/>
    <property type="match status" value="1"/>
</dbReference>
<feature type="domain" description="Arrestin C-terminal-like" evidence="4">
    <location>
        <begin position="196"/>
        <end position="356"/>
    </location>
</feature>
<feature type="compositionally biased region" description="Polar residues" evidence="3">
    <location>
        <begin position="620"/>
        <end position="629"/>
    </location>
</feature>
<dbReference type="InterPro" id="IPR011021">
    <property type="entry name" value="Arrestin-like_N"/>
</dbReference>
<dbReference type="Proteomes" id="UP000308768">
    <property type="component" value="Unassembled WGS sequence"/>
</dbReference>
<comment type="caution">
    <text evidence="5">The sequence shown here is derived from an EMBL/GenBank/DDBJ whole genome shotgun (WGS) entry which is preliminary data.</text>
</comment>
<feature type="region of interest" description="Disordered" evidence="3">
    <location>
        <begin position="561"/>
        <end position="642"/>
    </location>
</feature>
<dbReference type="GO" id="GO:0030674">
    <property type="term" value="F:protein-macromolecule adaptor activity"/>
    <property type="evidence" value="ECO:0007669"/>
    <property type="project" value="TreeGrafter"/>
</dbReference>
<dbReference type="InterPro" id="IPR050357">
    <property type="entry name" value="Arrestin_domain-protein"/>
</dbReference>
<dbReference type="PANTHER" id="PTHR11188">
    <property type="entry name" value="ARRESTIN DOMAIN CONTAINING PROTEIN"/>
    <property type="match status" value="1"/>
</dbReference>
<dbReference type="EMBL" id="NAJN01000418">
    <property type="protein sequence ID" value="TKA73622.1"/>
    <property type="molecule type" value="Genomic_DNA"/>
</dbReference>
<dbReference type="GO" id="GO:0031625">
    <property type="term" value="F:ubiquitin protein ligase binding"/>
    <property type="evidence" value="ECO:0007669"/>
    <property type="project" value="TreeGrafter"/>
</dbReference>
<evidence type="ECO:0000256" key="2">
    <source>
        <dbReference type="ARBA" id="ARBA00038766"/>
    </source>
</evidence>
<dbReference type="OrthoDB" id="2333384at2759"/>
<organism evidence="5 6">
    <name type="scientific">Cryomyces minteri</name>
    <dbReference type="NCBI Taxonomy" id="331657"/>
    <lineage>
        <taxon>Eukaryota</taxon>
        <taxon>Fungi</taxon>
        <taxon>Dikarya</taxon>
        <taxon>Ascomycota</taxon>
        <taxon>Pezizomycotina</taxon>
        <taxon>Dothideomycetes</taxon>
        <taxon>Dothideomycetes incertae sedis</taxon>
        <taxon>Cryomyces</taxon>
    </lineage>
</organism>
<protein>
    <recommendedName>
        <fullName evidence="4">Arrestin C-terminal-like domain-containing protein</fullName>
    </recommendedName>
</protein>
<sequence>MPTPRLFGGGSSTAGSSSAGQTLNHGKPRLQIIPDTRFIVFHGNEHQAGVAKLTGKILLTSPESMNVRHLRITLEGKRQIKWHQTARADGYPEYSAPSEKMVFYTDTKSLLPACSSTLKLPAGVKEWRFEFELSGGMPESIEGLKDVYVIYSLRANLERSGYMSKDLSDVQHIRLVRTLGAEDLEATGSRTNCDTWPNKLSYNITLPRDTVIFGTSIASDLQFTPLRKGITIGTLHFELIEYMALKIFGAVENSSTAKMFNTETTVMKHNMEVPEGVQVLLPPDENPDNPIMQDEMFKFTAHLPLPKSLKDVRQDVDTHRINITHKWILKIDIHNPEGHVSQLVCRLPVRVWISPNLPVDEENNVVRTPNQISDEQLNSNEASQVPPPEYGAHGLDQLYHDLDMTGFFTPIPGRYTSGASTPLGLYAHSRNASAENLQSLDGVATGLAAPDPHGEHAEILQSRLASLQEQGSSAQARLLAGNHSVSGGATPHSEPIGRDHHRHSQSADETYPHSAGHSNRPSPHRVSSNPLSRRGSATPENVRQDDYDMDFISRIPSYSTAVAARPPERPASEVHPSYEIATSHPPSPVGATIQRPGHAHVRSGTSTSGSVSSSQTITTANTSIPSTNLPPIAYRPGGDEEGRLQMLRARGDGLRH</sequence>
<dbReference type="InterPro" id="IPR014752">
    <property type="entry name" value="Arrestin-like_C"/>
</dbReference>
<dbReference type="PANTHER" id="PTHR11188:SF17">
    <property type="entry name" value="FI21816P1"/>
    <property type="match status" value="1"/>
</dbReference>
<dbReference type="STRING" id="331657.A0A4U0XAD6"/>
<evidence type="ECO:0000259" key="4">
    <source>
        <dbReference type="SMART" id="SM01017"/>
    </source>
</evidence>
<feature type="region of interest" description="Disordered" evidence="3">
    <location>
        <begin position="1"/>
        <end position="26"/>
    </location>
</feature>
<feature type="compositionally biased region" description="Low complexity" evidence="3">
    <location>
        <begin position="603"/>
        <end position="619"/>
    </location>
</feature>
<dbReference type="GO" id="GO:0005829">
    <property type="term" value="C:cytosol"/>
    <property type="evidence" value="ECO:0007669"/>
    <property type="project" value="TreeGrafter"/>
</dbReference>
<evidence type="ECO:0000256" key="1">
    <source>
        <dbReference type="ARBA" id="ARBA00005298"/>
    </source>
</evidence>
<evidence type="ECO:0000313" key="6">
    <source>
        <dbReference type="Proteomes" id="UP000308768"/>
    </source>
</evidence>
<dbReference type="Gene3D" id="2.60.40.640">
    <property type="match status" value="1"/>
</dbReference>
<name>A0A4U0XAD6_9PEZI</name>